<protein>
    <submittedName>
        <fullName evidence="1">33976_t:CDS:1</fullName>
    </submittedName>
</protein>
<dbReference type="EMBL" id="CAJVQC010116876">
    <property type="protein sequence ID" value="CAG8837181.1"/>
    <property type="molecule type" value="Genomic_DNA"/>
</dbReference>
<organism evidence="1 2">
    <name type="scientific">Racocetra persica</name>
    <dbReference type="NCBI Taxonomy" id="160502"/>
    <lineage>
        <taxon>Eukaryota</taxon>
        <taxon>Fungi</taxon>
        <taxon>Fungi incertae sedis</taxon>
        <taxon>Mucoromycota</taxon>
        <taxon>Glomeromycotina</taxon>
        <taxon>Glomeromycetes</taxon>
        <taxon>Diversisporales</taxon>
        <taxon>Gigasporaceae</taxon>
        <taxon>Racocetra</taxon>
    </lineage>
</organism>
<gene>
    <name evidence="1" type="ORF">RPERSI_LOCUS30204</name>
</gene>
<feature type="non-terminal residue" evidence="1">
    <location>
        <position position="44"/>
    </location>
</feature>
<proteinExistence type="predicted"/>
<keyword evidence="2" id="KW-1185">Reference proteome</keyword>
<comment type="caution">
    <text evidence="1">The sequence shown here is derived from an EMBL/GenBank/DDBJ whole genome shotgun (WGS) entry which is preliminary data.</text>
</comment>
<evidence type="ECO:0000313" key="2">
    <source>
        <dbReference type="Proteomes" id="UP000789920"/>
    </source>
</evidence>
<reference evidence="1" key="1">
    <citation type="submission" date="2021-06" db="EMBL/GenBank/DDBJ databases">
        <authorList>
            <person name="Kallberg Y."/>
            <person name="Tangrot J."/>
            <person name="Rosling A."/>
        </authorList>
    </citation>
    <scope>NUCLEOTIDE SEQUENCE</scope>
    <source>
        <strain evidence="1">MA461A</strain>
    </source>
</reference>
<feature type="non-terminal residue" evidence="1">
    <location>
        <position position="1"/>
    </location>
</feature>
<sequence>LVGLDKLSYINIDHNVNNTSMLITQLNNQDIIIISTLTESLENL</sequence>
<evidence type="ECO:0000313" key="1">
    <source>
        <dbReference type="EMBL" id="CAG8837181.1"/>
    </source>
</evidence>
<name>A0ACA9SHW1_9GLOM</name>
<dbReference type="Proteomes" id="UP000789920">
    <property type="component" value="Unassembled WGS sequence"/>
</dbReference>
<accession>A0ACA9SHW1</accession>